<protein>
    <submittedName>
        <fullName evidence="2">4-amino-4-deoxychorismate lyase</fullName>
        <ecNumber evidence="2">4.1.3.38</ecNumber>
    </submittedName>
</protein>
<dbReference type="Proteomes" id="UP000540191">
    <property type="component" value="Unassembled WGS sequence"/>
</dbReference>
<dbReference type="RefSeq" id="WP_158496438.1">
    <property type="nucleotide sequence ID" value="NZ_JACHNA010000001.1"/>
</dbReference>
<dbReference type="InterPro" id="IPR050571">
    <property type="entry name" value="Class-IV_PLP-Dep_Aminotrnsfr"/>
</dbReference>
<dbReference type="Pfam" id="PF01063">
    <property type="entry name" value="Aminotran_4"/>
    <property type="match status" value="1"/>
</dbReference>
<dbReference type="GO" id="GO:0008696">
    <property type="term" value="F:4-amino-4-deoxychorismate lyase activity"/>
    <property type="evidence" value="ECO:0007669"/>
    <property type="project" value="UniProtKB-EC"/>
</dbReference>
<keyword evidence="3" id="KW-1185">Reference proteome</keyword>
<keyword evidence="2" id="KW-0456">Lyase</keyword>
<dbReference type="GO" id="GO:0046394">
    <property type="term" value="P:carboxylic acid biosynthetic process"/>
    <property type="evidence" value="ECO:0007669"/>
    <property type="project" value="UniProtKB-ARBA"/>
</dbReference>
<gene>
    <name evidence="2" type="ORF">HDA30_001416</name>
</gene>
<dbReference type="PANTHER" id="PTHR42743:SF11">
    <property type="entry name" value="AMINODEOXYCHORISMATE LYASE"/>
    <property type="match status" value="1"/>
</dbReference>
<dbReference type="EMBL" id="JACHNA010000001">
    <property type="protein sequence ID" value="MBB4735908.1"/>
    <property type="molecule type" value="Genomic_DNA"/>
</dbReference>
<dbReference type="PANTHER" id="PTHR42743">
    <property type="entry name" value="AMINO-ACID AMINOTRANSFERASE"/>
    <property type="match status" value="1"/>
</dbReference>
<dbReference type="InterPro" id="IPR043132">
    <property type="entry name" value="BCAT-like_C"/>
</dbReference>
<accession>A0A7W7GPF8</accession>
<dbReference type="GO" id="GO:0005829">
    <property type="term" value="C:cytosol"/>
    <property type="evidence" value="ECO:0007669"/>
    <property type="project" value="TreeGrafter"/>
</dbReference>
<reference evidence="2 3" key="1">
    <citation type="submission" date="2020-08" db="EMBL/GenBank/DDBJ databases">
        <title>Sequencing the genomes of 1000 actinobacteria strains.</title>
        <authorList>
            <person name="Klenk H.-P."/>
        </authorList>
    </citation>
    <scope>NUCLEOTIDE SEQUENCE [LARGE SCALE GENOMIC DNA]</scope>
    <source>
        <strain evidence="2 3">DSM 23974</strain>
    </source>
</reference>
<dbReference type="AlphaFoldDB" id="A0A7W7GPF8"/>
<dbReference type="InterPro" id="IPR043131">
    <property type="entry name" value="BCAT-like_N"/>
</dbReference>
<evidence type="ECO:0000313" key="3">
    <source>
        <dbReference type="Proteomes" id="UP000540191"/>
    </source>
</evidence>
<name>A0A7W7GPF8_9MICC</name>
<evidence type="ECO:0000313" key="2">
    <source>
        <dbReference type="EMBL" id="MBB4735908.1"/>
    </source>
</evidence>
<comment type="similarity">
    <text evidence="1">Belongs to the class-IV pyridoxal-phosphate-dependent aminotransferase family.</text>
</comment>
<dbReference type="InterPro" id="IPR036038">
    <property type="entry name" value="Aminotransferase-like"/>
</dbReference>
<sequence>MTDHACGPLAPCLVMLTPADGTGSAWTVAEADPRQPQILVTDQGLTRGDGLFETALAVPDDAGHLRVRKLEAHLQRLAGSAAALRLPVPGADDWRAAIETALRGFAAHARAAGSLDARGVVRLTATRGPEPAEERPGGASAWVLVSPAPAPDPELRDRGLDALLLNRGLDSRSAERAPWLLTEAKTLSYAINMAALRHAREQGADDVVFVSADGQLLEGPTSTMLLARRDRQGRRELVTPLRRQGILAGTSQAVVFAGAEAAGWRLGYGPLVPADLLGGQDARVEGVWLVSSVRGLMPVRSLRGEGVDIPQLPVDAELTATLEGYLRQDLPAGPHGSASG</sequence>
<dbReference type="Gene3D" id="3.20.10.10">
    <property type="entry name" value="D-amino Acid Aminotransferase, subunit A, domain 2"/>
    <property type="match status" value="1"/>
</dbReference>
<dbReference type="SUPFAM" id="SSF56752">
    <property type="entry name" value="D-aminoacid aminotransferase-like PLP-dependent enzymes"/>
    <property type="match status" value="1"/>
</dbReference>
<dbReference type="InterPro" id="IPR001544">
    <property type="entry name" value="Aminotrans_IV"/>
</dbReference>
<comment type="caution">
    <text evidence="2">The sequence shown here is derived from an EMBL/GenBank/DDBJ whole genome shotgun (WGS) entry which is preliminary data.</text>
</comment>
<proteinExistence type="inferred from homology"/>
<dbReference type="EC" id="4.1.3.38" evidence="2"/>
<evidence type="ECO:0000256" key="1">
    <source>
        <dbReference type="ARBA" id="ARBA00009320"/>
    </source>
</evidence>
<dbReference type="Gene3D" id="3.30.470.10">
    <property type="match status" value="1"/>
</dbReference>
<organism evidence="2 3">
    <name type="scientific">Micrococcus cohnii</name>
    <dbReference type="NCBI Taxonomy" id="993416"/>
    <lineage>
        <taxon>Bacteria</taxon>
        <taxon>Bacillati</taxon>
        <taxon>Actinomycetota</taxon>
        <taxon>Actinomycetes</taxon>
        <taxon>Micrococcales</taxon>
        <taxon>Micrococcaceae</taxon>
        <taxon>Micrococcus</taxon>
    </lineage>
</organism>